<dbReference type="EMBL" id="FMZF01000004">
    <property type="protein sequence ID" value="SDC92643.1"/>
    <property type="molecule type" value="Genomic_DNA"/>
</dbReference>
<proteinExistence type="predicted"/>
<evidence type="ECO:0000313" key="8">
    <source>
        <dbReference type="EMBL" id="SDC92643.1"/>
    </source>
</evidence>
<evidence type="ECO:0000256" key="5">
    <source>
        <dbReference type="ARBA" id="ARBA00022842"/>
    </source>
</evidence>
<keyword evidence="6" id="KW-0464">Manganese</keyword>
<dbReference type="PRINTS" id="PR00502">
    <property type="entry name" value="NUDIXFAMILY"/>
</dbReference>
<dbReference type="CDD" id="cd03426">
    <property type="entry name" value="NUDIX_CoAse_Nudt7"/>
    <property type="match status" value="1"/>
</dbReference>
<evidence type="ECO:0000256" key="2">
    <source>
        <dbReference type="ARBA" id="ARBA00001946"/>
    </source>
</evidence>
<dbReference type="Gene3D" id="3.90.79.10">
    <property type="entry name" value="Nucleoside Triphosphate Pyrophosphohydrolase"/>
    <property type="match status" value="1"/>
</dbReference>
<keyword evidence="4" id="KW-0378">Hydrolase</keyword>
<dbReference type="InterPro" id="IPR000086">
    <property type="entry name" value="NUDIX_hydrolase_dom"/>
</dbReference>
<dbReference type="SUPFAM" id="SSF55811">
    <property type="entry name" value="Nudix"/>
    <property type="match status" value="1"/>
</dbReference>
<dbReference type="GO" id="GO:0010945">
    <property type="term" value="F:coenzyme A diphosphatase activity"/>
    <property type="evidence" value="ECO:0007669"/>
    <property type="project" value="InterPro"/>
</dbReference>
<keyword evidence="3" id="KW-0479">Metal-binding</keyword>
<sequence>MSGLIRHGGRRPWGWVGLPRATAEHAFRASAVMVVAGPVADDVAFLLVRRSWTLRHHPGEFAFPGGGIDPGETPVAAAIRECHEETGMLIDPERVLGVLPALALQASANVVAPVVAWAGDDVRSRPARRRPDRETHSTHWVPRRHLTDPEHRATVIDGEGWTGPGLLLEDSCIWGFTAKVLDWLLDELGWSRPWDTSRLHRVAQGKSARAGGTRALR</sequence>
<dbReference type="PANTHER" id="PTHR12992:SF11">
    <property type="entry name" value="MITOCHONDRIAL COENZYME A DIPHOSPHATASE NUDT8"/>
    <property type="match status" value="1"/>
</dbReference>
<keyword evidence="5" id="KW-0460">Magnesium</keyword>
<evidence type="ECO:0000256" key="6">
    <source>
        <dbReference type="ARBA" id="ARBA00023211"/>
    </source>
</evidence>
<feature type="domain" description="Nudix hydrolase" evidence="7">
    <location>
        <begin position="25"/>
        <end position="168"/>
    </location>
</feature>
<evidence type="ECO:0000256" key="4">
    <source>
        <dbReference type="ARBA" id="ARBA00022801"/>
    </source>
</evidence>
<dbReference type="Proteomes" id="UP000199416">
    <property type="component" value="Unassembled WGS sequence"/>
</dbReference>
<dbReference type="InterPro" id="IPR015797">
    <property type="entry name" value="NUDIX_hydrolase-like_dom_sf"/>
</dbReference>
<keyword evidence="9" id="KW-1185">Reference proteome</keyword>
<evidence type="ECO:0000256" key="3">
    <source>
        <dbReference type="ARBA" id="ARBA00022723"/>
    </source>
</evidence>
<dbReference type="AlphaFoldDB" id="A0A1G6QJZ8"/>
<evidence type="ECO:0000259" key="7">
    <source>
        <dbReference type="PROSITE" id="PS51462"/>
    </source>
</evidence>
<name>A0A1G6QJZ8_9ACTN</name>
<reference evidence="9" key="1">
    <citation type="submission" date="2016-10" db="EMBL/GenBank/DDBJ databases">
        <authorList>
            <person name="Varghese N."/>
            <person name="Submissions S."/>
        </authorList>
    </citation>
    <scope>NUCLEOTIDE SEQUENCE [LARGE SCALE GENOMIC DNA]</scope>
    <source>
        <strain evidence="9">DSM 45421</strain>
    </source>
</reference>
<organism evidence="8 9">
    <name type="scientific">Geodermatophilus telluris</name>
    <dbReference type="NCBI Taxonomy" id="1190417"/>
    <lineage>
        <taxon>Bacteria</taxon>
        <taxon>Bacillati</taxon>
        <taxon>Actinomycetota</taxon>
        <taxon>Actinomycetes</taxon>
        <taxon>Geodermatophilales</taxon>
        <taxon>Geodermatophilaceae</taxon>
        <taxon>Geodermatophilus</taxon>
    </lineage>
</organism>
<comment type="cofactor">
    <cofactor evidence="2">
        <name>Mg(2+)</name>
        <dbReference type="ChEBI" id="CHEBI:18420"/>
    </cofactor>
</comment>
<dbReference type="InterPro" id="IPR045121">
    <property type="entry name" value="CoAse"/>
</dbReference>
<protein>
    <submittedName>
        <fullName evidence="8">NUDIX domain-containing protein</fullName>
    </submittedName>
</protein>
<dbReference type="InterPro" id="IPR020476">
    <property type="entry name" value="Nudix_hydrolase"/>
</dbReference>
<dbReference type="Pfam" id="PF00293">
    <property type="entry name" value="NUDIX"/>
    <property type="match status" value="1"/>
</dbReference>
<evidence type="ECO:0000313" key="9">
    <source>
        <dbReference type="Proteomes" id="UP000199416"/>
    </source>
</evidence>
<comment type="cofactor">
    <cofactor evidence="1">
        <name>Mn(2+)</name>
        <dbReference type="ChEBI" id="CHEBI:29035"/>
    </cofactor>
</comment>
<dbReference type="PROSITE" id="PS51462">
    <property type="entry name" value="NUDIX"/>
    <property type="match status" value="1"/>
</dbReference>
<dbReference type="STRING" id="1190417.SAMN05660690_2962"/>
<accession>A0A1G6QJZ8</accession>
<dbReference type="GO" id="GO:0046872">
    <property type="term" value="F:metal ion binding"/>
    <property type="evidence" value="ECO:0007669"/>
    <property type="project" value="UniProtKB-KW"/>
</dbReference>
<dbReference type="PANTHER" id="PTHR12992">
    <property type="entry name" value="NUDIX HYDROLASE"/>
    <property type="match status" value="1"/>
</dbReference>
<evidence type="ECO:0000256" key="1">
    <source>
        <dbReference type="ARBA" id="ARBA00001936"/>
    </source>
</evidence>
<gene>
    <name evidence="8" type="ORF">SAMN05660690_2962</name>
</gene>